<evidence type="ECO:0000256" key="1">
    <source>
        <dbReference type="SAM" id="Phobius"/>
    </source>
</evidence>
<dbReference type="AlphaFoldDB" id="A0A1H5GYV5"/>
<accession>A0A1H5GYV5</accession>
<name>A0A1H5GYV5_9MICC</name>
<feature type="transmembrane region" description="Helical" evidence="1">
    <location>
        <begin position="213"/>
        <end position="234"/>
    </location>
</feature>
<dbReference type="EMBL" id="FNTV01000001">
    <property type="protein sequence ID" value="SEE20684.1"/>
    <property type="molecule type" value="Genomic_DNA"/>
</dbReference>
<organism evidence="2 3">
    <name type="scientific">Arthrobacter alpinus</name>
    <dbReference type="NCBI Taxonomy" id="656366"/>
    <lineage>
        <taxon>Bacteria</taxon>
        <taxon>Bacillati</taxon>
        <taxon>Actinomycetota</taxon>
        <taxon>Actinomycetes</taxon>
        <taxon>Micrococcales</taxon>
        <taxon>Micrococcaceae</taxon>
        <taxon>Arthrobacter</taxon>
    </lineage>
</organism>
<sequence length="235" mass="26734">MGLSEWWVRQTNKLPYVAKVRAFDEIQARPEIEPYSDIIPFLDDDKSVRSTYTHRERSSYVFPSKQSFLKFAEAVDALGSFKPLRIESNGVIPDDEPMAEQVERYFALSEVHRKQLLISSGEDGGRSRLRLIFDQGRQPNFSMPWNTVIDVLIQSSEQHKATAVGTQVYGALVRFADLRPNRGASSKVSVVRPMDIHTRELEEFKTRQTRKTVFISSVISIGAALLTIASRIFLP</sequence>
<proteinExistence type="predicted"/>
<reference evidence="2 3" key="1">
    <citation type="submission" date="2016-10" db="EMBL/GenBank/DDBJ databases">
        <authorList>
            <person name="de Groot N.N."/>
        </authorList>
    </citation>
    <scope>NUCLEOTIDE SEQUENCE [LARGE SCALE GENOMIC DNA]</scope>
    <source>
        <strain evidence="2 3">DSM 22274</strain>
    </source>
</reference>
<evidence type="ECO:0000313" key="3">
    <source>
        <dbReference type="Proteomes" id="UP000182725"/>
    </source>
</evidence>
<keyword evidence="1" id="KW-1133">Transmembrane helix</keyword>
<keyword evidence="1" id="KW-0812">Transmembrane</keyword>
<dbReference type="Proteomes" id="UP000182725">
    <property type="component" value="Unassembled WGS sequence"/>
</dbReference>
<gene>
    <name evidence="2" type="ORF">SAMN04489740_0881</name>
</gene>
<keyword evidence="1" id="KW-0472">Membrane</keyword>
<protein>
    <submittedName>
        <fullName evidence="2">Uncharacterized protein</fullName>
    </submittedName>
</protein>
<dbReference type="RefSeq" id="WP_074710742.1">
    <property type="nucleotide sequence ID" value="NZ_FNTV01000001.1"/>
</dbReference>
<evidence type="ECO:0000313" key="2">
    <source>
        <dbReference type="EMBL" id="SEE20684.1"/>
    </source>
</evidence>